<evidence type="ECO:0000313" key="2">
    <source>
        <dbReference type="EMBL" id="GGA41337.1"/>
    </source>
</evidence>
<dbReference type="RefSeq" id="WP_094093835.1">
    <property type="nucleotide sequence ID" value="NZ_BMHF01000009.1"/>
</dbReference>
<organism evidence="2 3">
    <name type="scientific">Paenibacillus physcomitrellae</name>
    <dbReference type="NCBI Taxonomy" id="1619311"/>
    <lineage>
        <taxon>Bacteria</taxon>
        <taxon>Bacillati</taxon>
        <taxon>Bacillota</taxon>
        <taxon>Bacilli</taxon>
        <taxon>Bacillales</taxon>
        <taxon>Paenibacillaceae</taxon>
        <taxon>Paenibacillus</taxon>
    </lineage>
</organism>
<feature type="transmembrane region" description="Helical" evidence="1">
    <location>
        <begin position="86"/>
        <end position="104"/>
    </location>
</feature>
<keyword evidence="3" id="KW-1185">Reference proteome</keyword>
<accession>A0ABQ1GCX2</accession>
<evidence type="ECO:0000256" key="1">
    <source>
        <dbReference type="SAM" id="Phobius"/>
    </source>
</evidence>
<keyword evidence="1" id="KW-0472">Membrane</keyword>
<dbReference type="PANTHER" id="PTHR35531">
    <property type="entry name" value="INNER MEMBRANE PROTEIN YBCI-RELATED"/>
    <property type="match status" value="1"/>
</dbReference>
<keyword evidence="1" id="KW-0812">Transmembrane</keyword>
<dbReference type="InterPro" id="IPR007404">
    <property type="entry name" value="YdjM-like"/>
</dbReference>
<name>A0ABQ1GCX2_9BACL</name>
<protein>
    <submittedName>
        <fullName evidence="2">Membrane protein</fullName>
    </submittedName>
</protein>
<comment type="caution">
    <text evidence="2">The sequence shown here is derived from an EMBL/GenBank/DDBJ whole genome shotgun (WGS) entry which is preliminary data.</text>
</comment>
<dbReference type="Pfam" id="PF04307">
    <property type="entry name" value="YdjM"/>
    <property type="match status" value="1"/>
</dbReference>
<evidence type="ECO:0000313" key="3">
    <source>
        <dbReference type="Proteomes" id="UP000609323"/>
    </source>
</evidence>
<gene>
    <name evidence="2" type="ORF">GCM10010917_28260</name>
</gene>
<proteinExistence type="predicted"/>
<feature type="transmembrane region" description="Helical" evidence="1">
    <location>
        <begin position="116"/>
        <end position="142"/>
    </location>
</feature>
<keyword evidence="1" id="KW-1133">Transmembrane helix</keyword>
<feature type="transmembrane region" description="Helical" evidence="1">
    <location>
        <begin position="60"/>
        <end position="80"/>
    </location>
</feature>
<reference evidence="3" key="1">
    <citation type="journal article" date="2019" name="Int. J. Syst. Evol. Microbiol.">
        <title>The Global Catalogue of Microorganisms (GCM) 10K type strain sequencing project: providing services to taxonomists for standard genome sequencing and annotation.</title>
        <authorList>
            <consortium name="The Broad Institute Genomics Platform"/>
            <consortium name="The Broad Institute Genome Sequencing Center for Infectious Disease"/>
            <person name="Wu L."/>
            <person name="Ma J."/>
        </authorList>
    </citation>
    <scope>NUCLEOTIDE SEQUENCE [LARGE SCALE GENOMIC DNA]</scope>
    <source>
        <strain evidence="3">CGMCC 1.15044</strain>
    </source>
</reference>
<dbReference type="EMBL" id="BMHF01000009">
    <property type="protein sequence ID" value="GGA41337.1"/>
    <property type="molecule type" value="Genomic_DNA"/>
</dbReference>
<sequence>MKGSTHLAIGCAIGAAAAGYHSFRLPDSVFYIAAAAISSLTPDLDGPSMLSSRIGKASKALYRAMMTLAVLLCLLVVFLYVRYQLFHIELTVAALCALFPALIVKEGYIRNTMVSLIGLALVFAGLSWGMLWTAGFGIFILVAPWLKHRGLTHTVWALWIWYLLSRAMEQQLDIEGLALTAGAGYASHLIADTLTVSGVKWLYPLTGFTFKLPFR</sequence>
<dbReference type="PANTHER" id="PTHR35531:SF1">
    <property type="entry name" value="INNER MEMBRANE PROTEIN YBCI-RELATED"/>
    <property type="match status" value="1"/>
</dbReference>
<dbReference type="Proteomes" id="UP000609323">
    <property type="component" value="Unassembled WGS sequence"/>
</dbReference>